<dbReference type="CDD" id="cd05826">
    <property type="entry name" value="Sortase_B"/>
    <property type="match status" value="1"/>
</dbReference>
<keyword evidence="1" id="KW-0812">Transmembrane</keyword>
<keyword evidence="1" id="KW-0472">Membrane</keyword>
<dbReference type="InterPro" id="IPR023365">
    <property type="entry name" value="Sortase_dom-sf"/>
</dbReference>
<reference evidence="2 3" key="1">
    <citation type="journal article" date="2024" name="Anaerobe">
        <title>The identification of Finegoldia dalianensis sp. nov., isolated from the pus of a patient with skin abscess and genomic analysis of the strains belonging to Finegoldia genus.</title>
        <authorList>
            <person name="Li Y."/>
            <person name="Wang Y."/>
            <person name="Xiao D."/>
            <person name="Wang J."/>
            <person name="Jin D."/>
        </authorList>
    </citation>
    <scope>NUCLEOTIDE SEQUENCE [LARGE SCALE GENOMIC DNA]</scope>
    <source>
        <strain evidence="2 3">LY240594</strain>
    </source>
</reference>
<comment type="caution">
    <text evidence="2">The sequence shown here is derived from an EMBL/GenBank/DDBJ whole genome shotgun (WGS) entry which is preliminary data.</text>
</comment>
<feature type="transmembrane region" description="Helical" evidence="1">
    <location>
        <begin position="6"/>
        <end position="26"/>
    </location>
</feature>
<protein>
    <submittedName>
        <fullName evidence="2">Class B sortase</fullName>
    </submittedName>
</protein>
<evidence type="ECO:0000313" key="3">
    <source>
        <dbReference type="Proteomes" id="UP001634413"/>
    </source>
</evidence>
<accession>A0ABW9KE43</accession>
<sequence length="257" mass="30058">MIKKIFISITVSLMILFGLYNLEFFISKNNTASYMKDEKISSSSGKDKFNQVTTIIDDLGLKKENKDYVGWLNIEGSNINTPVMKSDFYFRKNIKKRYSLAGTPFIPKYNPQKKIKTVFGHNLGYGRKDAFHDITKYSKKDFYDTHQTVYFTENNLKGNKYKVVAYLNYSTKNSFNYLNTTFKNAEEFDDWKENIKKYAKYSDKNFENILYNKGKILILSTCHSTTWADDGIRSVLICYSPERLSNINVDYYNISDL</sequence>
<dbReference type="EMBL" id="JBDLBQ010000007">
    <property type="protein sequence ID" value="MFN2102958.1"/>
    <property type="molecule type" value="Genomic_DNA"/>
</dbReference>
<name>A0ABW9KE43_9FIRM</name>
<evidence type="ECO:0000256" key="1">
    <source>
        <dbReference type="SAM" id="Phobius"/>
    </source>
</evidence>
<dbReference type="Gene3D" id="2.40.260.10">
    <property type="entry name" value="Sortase"/>
    <property type="match status" value="1"/>
</dbReference>
<dbReference type="SUPFAM" id="SSF63817">
    <property type="entry name" value="Sortase"/>
    <property type="match status" value="1"/>
</dbReference>
<keyword evidence="1" id="KW-1133">Transmembrane helix</keyword>
<keyword evidence="3" id="KW-1185">Reference proteome</keyword>
<organism evidence="2 3">
    <name type="scientific">Finegoldia dalianensis</name>
    <dbReference type="NCBI Taxonomy" id="3145239"/>
    <lineage>
        <taxon>Bacteria</taxon>
        <taxon>Bacillati</taxon>
        <taxon>Bacillota</taxon>
        <taxon>Tissierellia</taxon>
        <taxon>Tissierellales</taxon>
        <taxon>Peptoniphilaceae</taxon>
        <taxon>Finegoldia</taxon>
    </lineage>
</organism>
<gene>
    <name evidence="2" type="ORF">ABDJ34_08585</name>
</gene>
<evidence type="ECO:0000313" key="2">
    <source>
        <dbReference type="EMBL" id="MFN2102958.1"/>
    </source>
</evidence>
<dbReference type="Proteomes" id="UP001634413">
    <property type="component" value="Unassembled WGS sequence"/>
</dbReference>
<proteinExistence type="predicted"/>
<dbReference type="InterPro" id="IPR009835">
    <property type="entry name" value="SrtB"/>
</dbReference>